<dbReference type="Gene3D" id="3.60.15.10">
    <property type="entry name" value="Ribonuclease Z/Hydroxyacylglutathione hydrolase-like"/>
    <property type="match status" value="1"/>
</dbReference>
<keyword evidence="6 8" id="KW-0378">Hydrolase</keyword>
<dbReference type="GO" id="GO:0042781">
    <property type="term" value="F:3'-tRNA processing endoribonuclease activity"/>
    <property type="evidence" value="ECO:0007669"/>
    <property type="project" value="UniProtKB-UniRule"/>
</dbReference>
<protein>
    <recommendedName>
        <fullName evidence="8">Ribonuclease Z</fullName>
        <shortName evidence="8">RNase Z</shortName>
        <ecNumber evidence="8">3.1.26.11</ecNumber>
    </recommendedName>
    <alternativeName>
        <fullName evidence="8">tRNA 3 endonuclease</fullName>
    </alternativeName>
    <alternativeName>
        <fullName evidence="8">tRNase Z</fullName>
    </alternativeName>
</protein>
<evidence type="ECO:0000256" key="4">
    <source>
        <dbReference type="ARBA" id="ARBA00022723"/>
    </source>
</evidence>
<comment type="caution">
    <text evidence="9">The sequence shown here is derived from an EMBL/GenBank/DDBJ whole genome shotgun (WGS) entry which is preliminary data.</text>
</comment>
<keyword evidence="3 8" id="KW-0540">Nuclease</keyword>
<feature type="binding site" evidence="8">
    <location>
        <position position="268"/>
    </location>
    <ligand>
        <name>Zn(2+)</name>
        <dbReference type="ChEBI" id="CHEBI:29105"/>
        <label>2</label>
        <note>catalytic</note>
    </ligand>
</feature>
<evidence type="ECO:0000256" key="5">
    <source>
        <dbReference type="ARBA" id="ARBA00022759"/>
    </source>
</evidence>
<keyword evidence="10" id="KW-1185">Reference proteome</keyword>
<evidence type="ECO:0000256" key="3">
    <source>
        <dbReference type="ARBA" id="ARBA00022722"/>
    </source>
</evidence>
<comment type="function">
    <text evidence="8">Zinc phosphodiesterase, which displays some tRNA 3'-processing endonuclease activity. Probably involved in tRNA maturation, by removing a 3'-trailer from precursor tRNA.</text>
</comment>
<dbReference type="Pfam" id="PF23023">
    <property type="entry name" value="Anti-Pycsar_Apyc1"/>
    <property type="match status" value="1"/>
</dbReference>
<evidence type="ECO:0000313" key="10">
    <source>
        <dbReference type="Proteomes" id="UP000466864"/>
    </source>
</evidence>
<keyword evidence="5 8" id="KW-0255">Endonuclease</keyword>
<accession>A0A7X2TP85</accession>
<dbReference type="PANTHER" id="PTHR46018:SF2">
    <property type="entry name" value="ZINC PHOSPHODIESTERASE ELAC PROTEIN 1"/>
    <property type="match status" value="1"/>
</dbReference>
<keyword evidence="4 8" id="KW-0479">Metal-binding</keyword>
<feature type="binding site" evidence="8">
    <location>
        <position position="61"/>
    </location>
    <ligand>
        <name>Zn(2+)</name>
        <dbReference type="ChEBI" id="CHEBI:29105"/>
        <label>1</label>
        <note>catalytic</note>
    </ligand>
</feature>
<feature type="active site" description="Proton acceptor" evidence="8">
    <location>
        <position position="65"/>
    </location>
</feature>
<feature type="binding site" evidence="8">
    <location>
        <position position="66"/>
    </location>
    <ligand>
        <name>Zn(2+)</name>
        <dbReference type="ChEBI" id="CHEBI:29105"/>
        <label>2</label>
        <note>catalytic</note>
    </ligand>
</feature>
<dbReference type="RefSeq" id="WP_154458950.1">
    <property type="nucleotide sequence ID" value="NZ_VUMV01000014.1"/>
</dbReference>
<name>A0A7X2TP85_9FIRM</name>
<comment type="similarity">
    <text evidence="8">Belongs to the RNase Z family.</text>
</comment>
<evidence type="ECO:0000256" key="7">
    <source>
        <dbReference type="ARBA" id="ARBA00022833"/>
    </source>
</evidence>
<organism evidence="9 10">
    <name type="scientific">Bilifractor porci</name>
    <dbReference type="NCBI Taxonomy" id="2606636"/>
    <lineage>
        <taxon>Bacteria</taxon>
        <taxon>Bacillati</taxon>
        <taxon>Bacillota</taxon>
        <taxon>Clostridia</taxon>
        <taxon>Lachnospirales</taxon>
        <taxon>Lachnospiraceae</taxon>
        <taxon>Bilifractor</taxon>
    </lineage>
</organism>
<dbReference type="SUPFAM" id="SSF56281">
    <property type="entry name" value="Metallo-hydrolase/oxidoreductase"/>
    <property type="match status" value="1"/>
</dbReference>
<comment type="catalytic activity">
    <reaction evidence="8">
        <text>Endonucleolytic cleavage of RNA, removing extra 3' nucleotides from tRNA precursor, generating 3' termini of tRNAs. A 3'-hydroxy group is left at the tRNA terminus and a 5'-phosphoryl group is left at the trailer molecule.</text>
        <dbReference type="EC" id="3.1.26.11"/>
    </reaction>
</comment>
<reference evidence="9 10" key="1">
    <citation type="submission" date="2019-08" db="EMBL/GenBank/DDBJ databases">
        <title>In-depth cultivation of the pig gut microbiome towards novel bacterial diversity and tailored functional studies.</title>
        <authorList>
            <person name="Wylensek D."/>
            <person name="Hitch T.C.A."/>
            <person name="Clavel T."/>
        </authorList>
    </citation>
    <scope>NUCLEOTIDE SEQUENCE [LARGE SCALE GENOMIC DNA]</scope>
    <source>
        <strain evidence="9 10">Oil+RF-744-WCA-WT-13</strain>
    </source>
</reference>
<proteinExistence type="inferred from homology"/>
<dbReference type="Proteomes" id="UP000466864">
    <property type="component" value="Unassembled WGS sequence"/>
</dbReference>
<dbReference type="HAMAP" id="MF_01818">
    <property type="entry name" value="RNase_Z_BN"/>
    <property type="match status" value="1"/>
</dbReference>
<keyword evidence="2 8" id="KW-0819">tRNA processing</keyword>
<feature type="binding site" evidence="8">
    <location>
        <position position="65"/>
    </location>
    <ligand>
        <name>Zn(2+)</name>
        <dbReference type="ChEBI" id="CHEBI:29105"/>
        <label>2</label>
        <note>catalytic</note>
    </ligand>
</feature>
<sequence>MLDVCLLGTGGMMPLPGRWLTSLLTRFNGSSLLIDCGEGTQIAMKEQGHTFKAIDTICFTHFHADHISGLPGILLAMANSERTEPLVLIGPKGLERVVSGLRVIAPELPFPVQCIELKDREQVIERKGYRITAFRVQHNMVCYGYSLEILRAGKFDAERAKAAGIPLKYWNPLQKGNVIEAEDGRMFTPDMVLGGARKGLKVTYCTDSRPVSQISAHASGSDLFICEGMYGEPDKEEKAREHKHMTMYEAAHLAAAADPQPQELWLTHYSPSMVYPKQYMDEVRKIFPGALAGKDGRKVELNFQDEES</sequence>
<dbReference type="InterPro" id="IPR036866">
    <property type="entry name" value="RibonucZ/Hydroxyglut_hydro"/>
</dbReference>
<feature type="binding site" evidence="8">
    <location>
        <position position="63"/>
    </location>
    <ligand>
        <name>Zn(2+)</name>
        <dbReference type="ChEBI" id="CHEBI:29105"/>
        <label>1</label>
        <note>catalytic</note>
    </ligand>
</feature>
<evidence type="ECO:0000256" key="8">
    <source>
        <dbReference type="HAMAP-Rule" id="MF_01818"/>
    </source>
</evidence>
<dbReference type="AlphaFoldDB" id="A0A7X2TP85"/>
<comment type="subunit">
    <text evidence="1 8">Homodimer.</text>
</comment>
<evidence type="ECO:0000256" key="6">
    <source>
        <dbReference type="ARBA" id="ARBA00022801"/>
    </source>
</evidence>
<evidence type="ECO:0000313" key="9">
    <source>
        <dbReference type="EMBL" id="MST83047.1"/>
    </source>
</evidence>
<dbReference type="PANTHER" id="PTHR46018">
    <property type="entry name" value="ZINC PHOSPHODIESTERASE ELAC PROTEIN 1"/>
    <property type="match status" value="1"/>
</dbReference>
<feature type="binding site" evidence="8">
    <location>
        <position position="207"/>
    </location>
    <ligand>
        <name>Zn(2+)</name>
        <dbReference type="ChEBI" id="CHEBI:29105"/>
        <label>1</label>
        <note>catalytic</note>
    </ligand>
</feature>
<dbReference type="InterPro" id="IPR013471">
    <property type="entry name" value="RNase_Z/BN"/>
</dbReference>
<dbReference type="EC" id="3.1.26.11" evidence="8"/>
<gene>
    <name evidence="8" type="primary">rnz</name>
    <name evidence="9" type="ORF">FYJ60_12140</name>
</gene>
<comment type="cofactor">
    <cofactor evidence="8">
        <name>Zn(2+)</name>
        <dbReference type="ChEBI" id="CHEBI:29105"/>
    </cofactor>
    <text evidence="8">Binds 2 Zn(2+) ions.</text>
</comment>
<dbReference type="NCBIfam" id="NF000801">
    <property type="entry name" value="PRK00055.1-3"/>
    <property type="match status" value="1"/>
</dbReference>
<dbReference type="GO" id="GO:0008270">
    <property type="term" value="F:zinc ion binding"/>
    <property type="evidence" value="ECO:0007669"/>
    <property type="project" value="UniProtKB-UniRule"/>
</dbReference>
<feature type="binding site" evidence="8">
    <location>
        <position position="207"/>
    </location>
    <ligand>
        <name>Zn(2+)</name>
        <dbReference type="ChEBI" id="CHEBI:29105"/>
        <label>2</label>
        <note>catalytic</note>
    </ligand>
</feature>
<feature type="binding site" evidence="8">
    <location>
        <position position="138"/>
    </location>
    <ligand>
        <name>Zn(2+)</name>
        <dbReference type="ChEBI" id="CHEBI:29105"/>
        <label>1</label>
        <note>catalytic</note>
    </ligand>
</feature>
<keyword evidence="7 8" id="KW-0862">Zinc</keyword>
<dbReference type="CDD" id="cd07717">
    <property type="entry name" value="RNaseZ_ZiPD-like_MBL-fold"/>
    <property type="match status" value="1"/>
</dbReference>
<evidence type="ECO:0000256" key="1">
    <source>
        <dbReference type="ARBA" id="ARBA00011738"/>
    </source>
</evidence>
<evidence type="ECO:0000256" key="2">
    <source>
        <dbReference type="ARBA" id="ARBA00022694"/>
    </source>
</evidence>
<dbReference type="EMBL" id="VUMV01000014">
    <property type="protein sequence ID" value="MST83047.1"/>
    <property type="molecule type" value="Genomic_DNA"/>
</dbReference>